<name>A0A238JUC2_9RHOB</name>
<evidence type="ECO:0008006" key="3">
    <source>
        <dbReference type="Google" id="ProtNLM"/>
    </source>
</evidence>
<evidence type="ECO:0000313" key="1">
    <source>
        <dbReference type="EMBL" id="SMX34249.1"/>
    </source>
</evidence>
<proteinExistence type="predicted"/>
<accession>A0A238JUC2</accession>
<dbReference type="EMBL" id="FXYE01000001">
    <property type="protein sequence ID" value="SMX34249.1"/>
    <property type="molecule type" value="Genomic_DNA"/>
</dbReference>
<reference evidence="2" key="1">
    <citation type="submission" date="2017-05" db="EMBL/GenBank/DDBJ databases">
        <authorList>
            <person name="Rodrigo-Torres L."/>
            <person name="Arahal R. D."/>
            <person name="Lucena T."/>
        </authorList>
    </citation>
    <scope>NUCLEOTIDE SEQUENCE [LARGE SCALE GENOMIC DNA]</scope>
    <source>
        <strain evidence="2">CECT 8621</strain>
    </source>
</reference>
<evidence type="ECO:0000313" key="2">
    <source>
        <dbReference type="Proteomes" id="UP000202922"/>
    </source>
</evidence>
<sequence length="106" mass="12048">MNKQPSPIDLWRMGLELWHLTVETQMVVGMRLLGMAGIWSVTPYENRRMVGEKIPAFSNAAFAAGHSVMRGERPDQVLSAAIRPIRGKTYANSRRLSRRGVRTWPK</sequence>
<dbReference type="Proteomes" id="UP000202922">
    <property type="component" value="Unassembled WGS sequence"/>
</dbReference>
<dbReference type="OrthoDB" id="7869201at2"/>
<gene>
    <name evidence="1" type="ORF">COL8621_01228</name>
</gene>
<organism evidence="1 2">
    <name type="scientific">Actibacterium lipolyticum</name>
    <dbReference type="NCBI Taxonomy" id="1524263"/>
    <lineage>
        <taxon>Bacteria</taxon>
        <taxon>Pseudomonadati</taxon>
        <taxon>Pseudomonadota</taxon>
        <taxon>Alphaproteobacteria</taxon>
        <taxon>Rhodobacterales</taxon>
        <taxon>Roseobacteraceae</taxon>
        <taxon>Actibacterium</taxon>
    </lineage>
</organism>
<keyword evidence="2" id="KW-1185">Reference proteome</keyword>
<dbReference type="AlphaFoldDB" id="A0A238JUC2"/>
<dbReference type="RefSeq" id="WP_141137843.1">
    <property type="nucleotide sequence ID" value="NZ_FXYE01000001.1"/>
</dbReference>
<protein>
    <recommendedName>
        <fullName evidence="3">Antifreeze protein</fullName>
    </recommendedName>
</protein>